<gene>
    <name evidence="2" type="ORF">EVOR1521_LOCUS28904</name>
</gene>
<accession>A0AA36NLC6</accession>
<comment type="caution">
    <text evidence="2">The sequence shown here is derived from an EMBL/GenBank/DDBJ whole genome shotgun (WGS) entry which is preliminary data.</text>
</comment>
<dbReference type="InterPro" id="IPR000884">
    <property type="entry name" value="TSP1_rpt"/>
</dbReference>
<name>A0AA36NLC6_9DINO</name>
<dbReference type="PROSITE" id="PS50092">
    <property type="entry name" value="TSP1"/>
    <property type="match status" value="1"/>
</dbReference>
<dbReference type="Gene3D" id="2.20.100.10">
    <property type="entry name" value="Thrombospondin type-1 (TSP1) repeat"/>
    <property type="match status" value="1"/>
</dbReference>
<organism evidence="2 3">
    <name type="scientific">Effrenium voratum</name>
    <dbReference type="NCBI Taxonomy" id="2562239"/>
    <lineage>
        <taxon>Eukaryota</taxon>
        <taxon>Sar</taxon>
        <taxon>Alveolata</taxon>
        <taxon>Dinophyceae</taxon>
        <taxon>Suessiales</taxon>
        <taxon>Symbiodiniaceae</taxon>
        <taxon>Effrenium</taxon>
    </lineage>
</organism>
<feature type="region of interest" description="Disordered" evidence="1">
    <location>
        <begin position="1"/>
        <end position="29"/>
    </location>
</feature>
<dbReference type="AlphaFoldDB" id="A0AA36NLC6"/>
<reference evidence="2" key="1">
    <citation type="submission" date="2023-08" db="EMBL/GenBank/DDBJ databases">
        <authorList>
            <person name="Chen Y."/>
            <person name="Shah S."/>
            <person name="Dougan E. K."/>
            <person name="Thang M."/>
            <person name="Chan C."/>
        </authorList>
    </citation>
    <scope>NUCLEOTIDE SEQUENCE</scope>
</reference>
<evidence type="ECO:0000313" key="3">
    <source>
        <dbReference type="Proteomes" id="UP001178507"/>
    </source>
</evidence>
<dbReference type="EMBL" id="CAUJNA010003660">
    <property type="protein sequence ID" value="CAJ1407123.1"/>
    <property type="molecule type" value="Genomic_DNA"/>
</dbReference>
<sequence>METIEWERPGVVQPQEPATTQVPNELPQPPAPSFTVETYLPEGTPLATCHGYEEQWALCKQQSCGDEHQIINCQWSEWGPWKSFGGCSGLGVRERKIARHHETGGRPCSGVKEETRQMDQFFDDDCLQGDQNCEWSPWSDWSHCGCEVCARTARLRR</sequence>
<proteinExistence type="predicted"/>
<dbReference type="Proteomes" id="UP001178507">
    <property type="component" value="Unassembled WGS sequence"/>
</dbReference>
<protein>
    <submittedName>
        <fullName evidence="2">Uncharacterized protein</fullName>
    </submittedName>
</protein>
<keyword evidence="3" id="KW-1185">Reference proteome</keyword>
<dbReference type="InterPro" id="IPR036383">
    <property type="entry name" value="TSP1_rpt_sf"/>
</dbReference>
<evidence type="ECO:0000256" key="1">
    <source>
        <dbReference type="SAM" id="MobiDB-lite"/>
    </source>
</evidence>
<evidence type="ECO:0000313" key="2">
    <source>
        <dbReference type="EMBL" id="CAJ1407123.1"/>
    </source>
</evidence>